<keyword evidence="9 10" id="KW-0170">Cobalt</keyword>
<keyword evidence="8 10" id="KW-0472">Membrane</keyword>
<evidence type="ECO:0000256" key="9">
    <source>
        <dbReference type="ARBA" id="ARBA00023285"/>
    </source>
</evidence>
<evidence type="ECO:0000256" key="8">
    <source>
        <dbReference type="ARBA" id="ARBA00023136"/>
    </source>
</evidence>
<evidence type="ECO:0000256" key="7">
    <source>
        <dbReference type="ARBA" id="ARBA00023065"/>
    </source>
</evidence>
<dbReference type="PANTHER" id="PTHR38662">
    <property type="entry name" value="COBALT TRANSPORT PROTEIN CBIN"/>
    <property type="match status" value="1"/>
</dbReference>
<comment type="pathway">
    <text evidence="10">Cofactor biosynthesis; adenosylcobalamin biosynthesis.</text>
</comment>
<comment type="subcellular location">
    <subcellularLocation>
        <location evidence="10">Cell membrane</location>
        <topology evidence="10">Multi-pass membrane protein</topology>
    </subcellularLocation>
</comment>
<evidence type="ECO:0000313" key="11">
    <source>
        <dbReference type="EMBL" id="MFD2233729.1"/>
    </source>
</evidence>
<evidence type="ECO:0000256" key="2">
    <source>
        <dbReference type="ARBA" id="ARBA00022448"/>
    </source>
</evidence>
<dbReference type="Proteomes" id="UP001597296">
    <property type="component" value="Unassembled WGS sequence"/>
</dbReference>
<organism evidence="11 12">
    <name type="scientific">Phaeospirillum tilakii</name>
    <dbReference type="NCBI Taxonomy" id="741673"/>
    <lineage>
        <taxon>Bacteria</taxon>
        <taxon>Pseudomonadati</taxon>
        <taxon>Pseudomonadota</taxon>
        <taxon>Alphaproteobacteria</taxon>
        <taxon>Rhodospirillales</taxon>
        <taxon>Rhodospirillaceae</taxon>
        <taxon>Phaeospirillum</taxon>
    </lineage>
</organism>
<keyword evidence="1 10" id="KW-0171">Cobalt transport</keyword>
<keyword evidence="7 10" id="KW-0406">Ion transport</keyword>
<comment type="caution">
    <text evidence="11">The sequence shown here is derived from an EMBL/GenBank/DDBJ whole genome shotgun (WGS) entry which is preliminary data.</text>
</comment>
<keyword evidence="3 10" id="KW-1003">Cell membrane</keyword>
<comment type="caution">
    <text evidence="10">Lacks conserved residue(s) required for the propagation of feature annotation.</text>
</comment>
<dbReference type="HAMAP" id="MF_00330">
    <property type="entry name" value="CbiN"/>
    <property type="match status" value="1"/>
</dbReference>
<evidence type="ECO:0000256" key="6">
    <source>
        <dbReference type="ARBA" id="ARBA00022989"/>
    </source>
</evidence>
<evidence type="ECO:0000256" key="10">
    <source>
        <dbReference type="HAMAP-Rule" id="MF_00330"/>
    </source>
</evidence>
<comment type="similarity">
    <text evidence="10">Belongs to the CbiN family.</text>
</comment>
<evidence type="ECO:0000313" key="12">
    <source>
        <dbReference type="Proteomes" id="UP001597296"/>
    </source>
</evidence>
<evidence type="ECO:0000256" key="4">
    <source>
        <dbReference type="ARBA" id="ARBA00022573"/>
    </source>
</evidence>
<feature type="transmembrane region" description="Helical" evidence="10">
    <location>
        <begin position="64"/>
        <end position="83"/>
    </location>
</feature>
<accession>A0ABW5C8T1</accession>
<dbReference type="EMBL" id="JBHUIY010000012">
    <property type="protein sequence ID" value="MFD2233729.1"/>
    <property type="molecule type" value="Genomic_DNA"/>
</dbReference>
<dbReference type="InterPro" id="IPR003705">
    <property type="entry name" value="CbiN"/>
</dbReference>
<gene>
    <name evidence="10" type="primary">cbiN</name>
    <name evidence="11" type="ORF">ACFSNB_07925</name>
</gene>
<comment type="function">
    <text evidence="10">Part of the energy-coupling factor (ECF) transporter complex CbiMNOQ involved in cobalt import.</text>
</comment>
<dbReference type="PANTHER" id="PTHR38662:SF1">
    <property type="entry name" value="COBALT TRANSPORT PROTEIN CBIN"/>
    <property type="match status" value="1"/>
</dbReference>
<evidence type="ECO:0000256" key="1">
    <source>
        <dbReference type="ARBA" id="ARBA00022426"/>
    </source>
</evidence>
<keyword evidence="12" id="KW-1185">Reference proteome</keyword>
<name>A0ABW5C8T1_9PROT</name>
<keyword evidence="2 10" id="KW-0813">Transport</keyword>
<keyword evidence="4 10" id="KW-0169">Cobalamin biosynthesis</keyword>
<protein>
    <recommendedName>
        <fullName evidence="10">Cobalt transport protein CbiN</fullName>
    </recommendedName>
    <alternativeName>
        <fullName evidence="10">Energy-coupling factor transporter probable substrate-capture protein CbiN</fullName>
        <shortName evidence="10">ECF transporter S component CbiN</shortName>
    </alternativeName>
</protein>
<proteinExistence type="inferred from homology"/>
<keyword evidence="5 10" id="KW-0812">Transmembrane</keyword>
<dbReference type="Pfam" id="PF02553">
    <property type="entry name" value="CbiN"/>
    <property type="match status" value="1"/>
</dbReference>
<sequence length="91" mass="9472">MSARLNLLLLGLAALIVAAPLVLHPGTEYSGTDDAARDAVATVAPSYTPWAEPLWEPPGKEMESLLFAVQAAIGAGLVGYAIGRRQGSRAK</sequence>
<dbReference type="RefSeq" id="WP_377315605.1">
    <property type="nucleotide sequence ID" value="NZ_JBHUIY010000012.1"/>
</dbReference>
<evidence type="ECO:0000256" key="3">
    <source>
        <dbReference type="ARBA" id="ARBA00022475"/>
    </source>
</evidence>
<comment type="subunit">
    <text evidence="10">Forms an energy-coupling factor (ECF) transporter complex composed of an ATP-binding protein (A component, CbiO), a transmembrane protein (T component, CbiQ) and 2 possible substrate-capture proteins (S components, CbiM and CbiN) of unknown stoichimetry.</text>
</comment>
<reference evidence="12" key="1">
    <citation type="journal article" date="2019" name="Int. J. Syst. Evol. Microbiol.">
        <title>The Global Catalogue of Microorganisms (GCM) 10K type strain sequencing project: providing services to taxonomists for standard genome sequencing and annotation.</title>
        <authorList>
            <consortium name="The Broad Institute Genomics Platform"/>
            <consortium name="The Broad Institute Genome Sequencing Center for Infectious Disease"/>
            <person name="Wu L."/>
            <person name="Ma J."/>
        </authorList>
    </citation>
    <scope>NUCLEOTIDE SEQUENCE [LARGE SCALE GENOMIC DNA]</scope>
    <source>
        <strain evidence="12">KCTC 15012</strain>
    </source>
</reference>
<keyword evidence="6 10" id="KW-1133">Transmembrane helix</keyword>
<evidence type="ECO:0000256" key="5">
    <source>
        <dbReference type="ARBA" id="ARBA00022692"/>
    </source>
</evidence>
<dbReference type="NCBIfam" id="NF002780">
    <property type="entry name" value="PRK02898.1"/>
    <property type="match status" value="1"/>
</dbReference>